<proteinExistence type="predicted"/>
<organism evidence="3 4">
    <name type="scientific">Dietzia aurantiaca</name>
    <dbReference type="NCBI Taxonomy" id="983873"/>
    <lineage>
        <taxon>Bacteria</taxon>
        <taxon>Bacillati</taxon>
        <taxon>Actinomycetota</taxon>
        <taxon>Actinomycetes</taxon>
        <taxon>Mycobacteriales</taxon>
        <taxon>Dietziaceae</taxon>
        <taxon>Dietzia</taxon>
    </lineage>
</organism>
<protein>
    <submittedName>
        <fullName evidence="3">DMT family transporter</fullName>
    </submittedName>
</protein>
<dbReference type="RefSeq" id="WP_344992143.1">
    <property type="nucleotide sequence ID" value="NZ_BAABCD010000019.1"/>
</dbReference>
<evidence type="ECO:0000256" key="1">
    <source>
        <dbReference type="SAM" id="MobiDB-lite"/>
    </source>
</evidence>
<evidence type="ECO:0000256" key="2">
    <source>
        <dbReference type="SAM" id="Phobius"/>
    </source>
</evidence>
<feature type="compositionally biased region" description="Gly residues" evidence="1">
    <location>
        <begin position="299"/>
        <end position="313"/>
    </location>
</feature>
<feature type="compositionally biased region" description="Basic and acidic residues" evidence="1">
    <location>
        <begin position="316"/>
        <end position="328"/>
    </location>
</feature>
<feature type="transmembrane region" description="Helical" evidence="2">
    <location>
        <begin position="162"/>
        <end position="179"/>
    </location>
</feature>
<dbReference type="EMBL" id="JBHSHP010000018">
    <property type="protein sequence ID" value="MFC4754363.1"/>
    <property type="molecule type" value="Genomic_DNA"/>
</dbReference>
<keyword evidence="2" id="KW-0472">Membrane</keyword>
<comment type="caution">
    <text evidence="3">The sequence shown here is derived from an EMBL/GenBank/DDBJ whole genome shotgun (WGS) entry which is preliminary data.</text>
</comment>
<keyword evidence="2" id="KW-1133">Transmembrane helix</keyword>
<dbReference type="PANTHER" id="PTHR40761">
    <property type="entry name" value="CONSERVED INTEGRAL MEMBRANE ALANINE VALINE AND LEUCINE RICH PROTEIN-RELATED"/>
    <property type="match status" value="1"/>
</dbReference>
<feature type="region of interest" description="Disordered" evidence="1">
    <location>
        <begin position="296"/>
        <end position="328"/>
    </location>
</feature>
<feature type="transmembrane region" description="Helical" evidence="2">
    <location>
        <begin position="102"/>
        <end position="118"/>
    </location>
</feature>
<evidence type="ECO:0000313" key="3">
    <source>
        <dbReference type="EMBL" id="MFC4754363.1"/>
    </source>
</evidence>
<dbReference type="Proteomes" id="UP001595836">
    <property type="component" value="Unassembled WGS sequence"/>
</dbReference>
<feature type="transmembrane region" description="Helical" evidence="2">
    <location>
        <begin position="59"/>
        <end position="90"/>
    </location>
</feature>
<evidence type="ECO:0000313" key="4">
    <source>
        <dbReference type="Proteomes" id="UP001595836"/>
    </source>
</evidence>
<feature type="transmembrane region" description="Helical" evidence="2">
    <location>
        <begin position="225"/>
        <end position="245"/>
    </location>
</feature>
<feature type="transmembrane region" description="Helical" evidence="2">
    <location>
        <begin position="130"/>
        <end position="150"/>
    </location>
</feature>
<keyword evidence="4" id="KW-1185">Reference proteome</keyword>
<keyword evidence="2" id="KW-0812">Transmembrane</keyword>
<reference evidence="4" key="1">
    <citation type="journal article" date="2019" name="Int. J. Syst. Evol. Microbiol.">
        <title>The Global Catalogue of Microorganisms (GCM) 10K type strain sequencing project: providing services to taxonomists for standard genome sequencing and annotation.</title>
        <authorList>
            <consortium name="The Broad Institute Genomics Platform"/>
            <consortium name="The Broad Institute Genome Sequencing Center for Infectious Disease"/>
            <person name="Wu L."/>
            <person name="Ma J."/>
        </authorList>
    </citation>
    <scope>NUCLEOTIDE SEQUENCE [LARGE SCALE GENOMIC DNA]</scope>
    <source>
        <strain evidence="4">JCM 11882</strain>
    </source>
</reference>
<gene>
    <name evidence="3" type="ORF">ACFO7U_06160</name>
</gene>
<dbReference type="PANTHER" id="PTHR40761:SF1">
    <property type="entry name" value="CONSERVED INTEGRAL MEMBRANE ALANINE VALINE AND LEUCINE RICH PROTEIN-RELATED"/>
    <property type="match status" value="1"/>
</dbReference>
<sequence>MTETWAAVLLALASALSQALGTVMRHRTMDRAGGRLEGRFGVLASRYWWSGMLISLAGFAFQGLALAFGSLILVQTISVTSLIFALPLGAWMNHRQVSKTELFWGHVLTACVMVLVIFGRPTGGEAHPTFWEWVLACVGGLVVVGILLRFARRRHSNGGRAVLFGVAGGAAFAYVALFTKGVTQRWHEGGAWEVATTGEVYALGVAAVAALTLQQMSFEAGAVHQAVPASTVTTPVISLVLGVLVLGERFQVDGAHLVLLAATLAVMAVATVALARKEVGPGPPRAGRVAVVGGRRSAGVGGDGAVGGDGPAAGGDLHDHDDDNAATA</sequence>
<name>A0ABV9PSA6_9ACTN</name>
<dbReference type="NCBIfam" id="NF038012">
    <property type="entry name" value="DMT_1"/>
    <property type="match status" value="1"/>
</dbReference>
<accession>A0ABV9PSA6</accession>
<feature type="transmembrane region" description="Helical" evidence="2">
    <location>
        <begin position="257"/>
        <end position="275"/>
    </location>
</feature>